<dbReference type="EMBL" id="JACRDE010000136">
    <property type="protein sequence ID" value="MBI5248766.1"/>
    <property type="molecule type" value="Genomic_DNA"/>
</dbReference>
<accession>A0A9D6UYK3</accession>
<protein>
    <submittedName>
        <fullName evidence="1">CopG family transcriptional regulator</fullName>
    </submittedName>
</protein>
<reference evidence="1" key="1">
    <citation type="submission" date="2020-07" db="EMBL/GenBank/DDBJ databases">
        <title>Huge and variable diversity of episymbiotic CPR bacteria and DPANN archaea in groundwater ecosystems.</title>
        <authorList>
            <person name="He C.Y."/>
            <person name="Keren R."/>
            <person name="Whittaker M."/>
            <person name="Farag I.F."/>
            <person name="Doudna J."/>
            <person name="Cate J.H.D."/>
            <person name="Banfield J.F."/>
        </authorList>
    </citation>
    <scope>NUCLEOTIDE SEQUENCE</scope>
    <source>
        <strain evidence="1">NC_groundwater_1664_Pr3_B-0.1um_52_9</strain>
    </source>
</reference>
<gene>
    <name evidence="1" type="ORF">HY912_04665</name>
</gene>
<organism evidence="1 2">
    <name type="scientific">Desulfomonile tiedjei</name>
    <dbReference type="NCBI Taxonomy" id="2358"/>
    <lineage>
        <taxon>Bacteria</taxon>
        <taxon>Pseudomonadati</taxon>
        <taxon>Thermodesulfobacteriota</taxon>
        <taxon>Desulfomonilia</taxon>
        <taxon>Desulfomonilales</taxon>
        <taxon>Desulfomonilaceae</taxon>
        <taxon>Desulfomonile</taxon>
    </lineage>
</organism>
<comment type="caution">
    <text evidence="1">The sequence shown here is derived from an EMBL/GenBank/DDBJ whole genome shotgun (WGS) entry which is preliminary data.</text>
</comment>
<proteinExistence type="predicted"/>
<evidence type="ECO:0000313" key="2">
    <source>
        <dbReference type="Proteomes" id="UP000807825"/>
    </source>
</evidence>
<evidence type="ECO:0000313" key="1">
    <source>
        <dbReference type="EMBL" id="MBI5248766.1"/>
    </source>
</evidence>
<dbReference type="Proteomes" id="UP000807825">
    <property type="component" value="Unassembled WGS sequence"/>
</dbReference>
<name>A0A9D6UYK3_9BACT</name>
<sequence length="96" mass="10770">MKKEKLDIITFKVPESLKDAMKGIPNRSEFIRAAVVAALDSICPLCKGTGVIMPNQRPHWDLFVTDHHFEECATCNAVHVVCERSARETGHVHKTD</sequence>
<dbReference type="CDD" id="cd22231">
    <property type="entry name" value="RHH_NikR_HicB-like"/>
    <property type="match status" value="1"/>
</dbReference>
<dbReference type="AlphaFoldDB" id="A0A9D6UYK3"/>